<protein>
    <submittedName>
        <fullName evidence="6">Cytosolic phospholipase A2 gamma-like</fullName>
    </submittedName>
</protein>
<dbReference type="PANTHER" id="PTHR10728">
    <property type="entry name" value="CYTOSOLIC PHOSPHOLIPASE A2"/>
    <property type="match status" value="1"/>
</dbReference>
<evidence type="ECO:0000256" key="2">
    <source>
        <dbReference type="ARBA" id="ARBA00023098"/>
    </source>
</evidence>
<evidence type="ECO:0000256" key="1">
    <source>
        <dbReference type="ARBA" id="ARBA00022801"/>
    </source>
</evidence>
<dbReference type="SMART" id="SM00022">
    <property type="entry name" value="PLAc"/>
    <property type="match status" value="1"/>
</dbReference>
<keyword evidence="2 3" id="KW-0443">Lipid metabolism</keyword>
<dbReference type="Gene3D" id="3.40.1090.10">
    <property type="entry name" value="Cytosolic phospholipase A2 catalytic domain"/>
    <property type="match status" value="1"/>
</dbReference>
<dbReference type="GO" id="GO:0005654">
    <property type="term" value="C:nucleoplasm"/>
    <property type="evidence" value="ECO:0007669"/>
    <property type="project" value="TreeGrafter"/>
</dbReference>
<feature type="domain" description="PLA2c" evidence="4">
    <location>
        <begin position="1"/>
        <end position="497"/>
    </location>
</feature>
<evidence type="ECO:0000313" key="6">
    <source>
        <dbReference type="RefSeq" id="XP_030644476.1"/>
    </source>
</evidence>
<keyword evidence="5" id="KW-1185">Reference proteome</keyword>
<reference evidence="6" key="1">
    <citation type="submission" date="2025-08" db="UniProtKB">
        <authorList>
            <consortium name="RefSeq"/>
        </authorList>
    </citation>
    <scope>IDENTIFICATION</scope>
</reference>
<keyword evidence="1 3" id="KW-0378">Hydrolase</keyword>
<dbReference type="Proteomes" id="UP000504632">
    <property type="component" value="Chromosome 12"/>
</dbReference>
<proteinExistence type="predicted"/>
<dbReference type="GO" id="GO:0005635">
    <property type="term" value="C:nuclear envelope"/>
    <property type="evidence" value="ECO:0007669"/>
    <property type="project" value="TreeGrafter"/>
</dbReference>
<dbReference type="AlphaFoldDB" id="A0A6J2WMD3"/>
<dbReference type="GO" id="GO:0005509">
    <property type="term" value="F:calcium ion binding"/>
    <property type="evidence" value="ECO:0007669"/>
    <property type="project" value="TreeGrafter"/>
</dbReference>
<dbReference type="RefSeq" id="XP_030644476.1">
    <property type="nucleotide sequence ID" value="XM_030788616.1"/>
</dbReference>
<evidence type="ECO:0000259" key="4">
    <source>
        <dbReference type="PROSITE" id="PS51210"/>
    </source>
</evidence>
<evidence type="ECO:0000313" key="5">
    <source>
        <dbReference type="Proteomes" id="UP000504632"/>
    </source>
</evidence>
<dbReference type="Pfam" id="PF01735">
    <property type="entry name" value="PLA2_B"/>
    <property type="match status" value="1"/>
</dbReference>
<dbReference type="GO" id="GO:0046475">
    <property type="term" value="P:glycerophospholipid catabolic process"/>
    <property type="evidence" value="ECO:0007669"/>
    <property type="project" value="TreeGrafter"/>
</dbReference>
<dbReference type="InParanoid" id="A0A6J2WMD3"/>
<dbReference type="GeneID" id="115824893"/>
<name>A0A6J2WMD3_CHACN</name>
<dbReference type="GO" id="GO:0047498">
    <property type="term" value="F:calcium-dependent phospholipase A2 activity"/>
    <property type="evidence" value="ECO:0007669"/>
    <property type="project" value="TreeGrafter"/>
</dbReference>
<dbReference type="GO" id="GO:0005544">
    <property type="term" value="F:calcium-dependent phospholipid binding"/>
    <property type="evidence" value="ECO:0007669"/>
    <property type="project" value="TreeGrafter"/>
</dbReference>
<dbReference type="PANTHER" id="PTHR10728:SF39">
    <property type="entry name" value="CYTOSOLIC PHOSPHOLIPASE A2 GAMMA"/>
    <property type="match status" value="1"/>
</dbReference>
<dbReference type="SUPFAM" id="SSF52151">
    <property type="entry name" value="FabD/lysophospholipase-like"/>
    <property type="match status" value="1"/>
</dbReference>
<sequence length="497" mass="56533">MPNIALLGSGGGERAMLGLLGSLVQLKKCDLLDCMLYLSGISGSTWCMASLYRESEWSAKLDTVQDAIVKRLNGPEVTWTDSWIKLKKYHKRDNFSLTDFWAVMFVSSIVKEIDEDGVTHQRDYHTKDPYPVYAVIDDQCKRESLDSDAWFEITPHEAGYSLTGAFVDSAYLGSQFKNGTSVKKQPEIDMLYLQGFCGSALADETEIKKWLWEEMKKIISCGEESSQACQVLLTLAELNLCVLKDEDPTSLITTMTELLKGKLDKHGRAMFISAQELLHERKSAILEQFTLTICENFGDWFKVQDTAGWIAIDIVKLITRWIWGTTYDFLYDMEVEDVHPSVLTEKERYYEDAGLLINSPYFPMLREERDIDLIISLDFSAGDPMETVVKTSQMCKELKIPFPGVKLPDNITEPDDFYVFKGCDKTPTVIHIPLFNKVNCDGHIQDWASKYSTFQQAYSPDLISDLIKKAGENVINTKEKILKEIAKIVEQKQSKVH</sequence>
<dbReference type="InterPro" id="IPR002642">
    <property type="entry name" value="LysoPLipase_cat_dom"/>
</dbReference>
<dbReference type="GO" id="GO:0005829">
    <property type="term" value="C:cytosol"/>
    <property type="evidence" value="ECO:0007669"/>
    <property type="project" value="TreeGrafter"/>
</dbReference>
<dbReference type="PROSITE" id="PS51210">
    <property type="entry name" value="PLA2C"/>
    <property type="match status" value="1"/>
</dbReference>
<organism evidence="5 6">
    <name type="scientific">Chanos chanos</name>
    <name type="common">Milkfish</name>
    <name type="synonym">Mugil chanos</name>
    <dbReference type="NCBI Taxonomy" id="29144"/>
    <lineage>
        <taxon>Eukaryota</taxon>
        <taxon>Metazoa</taxon>
        <taxon>Chordata</taxon>
        <taxon>Craniata</taxon>
        <taxon>Vertebrata</taxon>
        <taxon>Euteleostomi</taxon>
        <taxon>Actinopterygii</taxon>
        <taxon>Neopterygii</taxon>
        <taxon>Teleostei</taxon>
        <taxon>Ostariophysi</taxon>
        <taxon>Gonorynchiformes</taxon>
        <taxon>Chanidae</taxon>
        <taxon>Chanos</taxon>
    </lineage>
</organism>
<dbReference type="OrthoDB" id="270970at2759"/>
<dbReference type="InterPro" id="IPR016035">
    <property type="entry name" value="Acyl_Trfase/lysoPLipase"/>
</dbReference>
<keyword evidence="3" id="KW-0442">Lipid degradation</keyword>
<evidence type="ECO:0000256" key="3">
    <source>
        <dbReference type="PROSITE-ProRule" id="PRU00555"/>
    </source>
</evidence>
<accession>A0A6J2WMD3</accession>
<gene>
    <name evidence="6" type="primary">LOC115824893</name>
</gene>